<dbReference type="Proteomes" id="UP000886887">
    <property type="component" value="Unassembled WGS sequence"/>
</dbReference>
<evidence type="ECO:0000313" key="1">
    <source>
        <dbReference type="EMBL" id="HIQ71639.1"/>
    </source>
</evidence>
<protein>
    <submittedName>
        <fullName evidence="1">Uncharacterized protein</fullName>
    </submittedName>
</protein>
<name>A0A9D0Z9J9_9FIRM</name>
<dbReference type="EMBL" id="DVFJ01000015">
    <property type="protein sequence ID" value="HIQ71639.1"/>
    <property type="molecule type" value="Genomic_DNA"/>
</dbReference>
<dbReference type="AlphaFoldDB" id="A0A9D0Z9J9"/>
<reference evidence="1" key="1">
    <citation type="submission" date="2020-10" db="EMBL/GenBank/DDBJ databases">
        <authorList>
            <person name="Gilroy R."/>
        </authorList>
    </citation>
    <scope>NUCLEOTIDE SEQUENCE</scope>
    <source>
        <strain evidence="1">ChiSxjej2B14-6234</strain>
    </source>
</reference>
<organism evidence="1 2">
    <name type="scientific">Candidatus Onthenecus intestinigallinarum</name>
    <dbReference type="NCBI Taxonomy" id="2840875"/>
    <lineage>
        <taxon>Bacteria</taxon>
        <taxon>Bacillati</taxon>
        <taxon>Bacillota</taxon>
        <taxon>Clostridia</taxon>
        <taxon>Eubacteriales</taxon>
        <taxon>Candidatus Onthenecus</taxon>
    </lineage>
</organism>
<proteinExistence type="predicted"/>
<sequence>MRIDDKDDLKRQIRAAVRALPAYDVCTRLCAGEPEMGVCAMLAHLEPDLDADAAFERLTVEESPLSTGAQDLIAALDRLDMPLDDLQMIRLREDAMTRQTRLDRVRAEAGWAAALCPVTPETDAMPAAAFLLPALDLDACRAQPGRYGDGYAQAARALSDFVQARAIRDALMAQADEASLLGEWARYAALPLCEDARLSLSVGLTDAAALSALVRQMAAFPALRVAAFCLRAADEAALVRAAAQSQGRLLPCIRPQSIPDALECDRPRFLLYPSGAHVAELGIGHWRRMRAQAARTLYERYLPLLRGGFPLTGRSLARDVSRMMASGWATLHEENEEEKEHAKSDFYD</sequence>
<evidence type="ECO:0000313" key="2">
    <source>
        <dbReference type="Proteomes" id="UP000886887"/>
    </source>
</evidence>
<comment type="caution">
    <text evidence="1">The sequence shown here is derived from an EMBL/GenBank/DDBJ whole genome shotgun (WGS) entry which is preliminary data.</text>
</comment>
<accession>A0A9D0Z9J9</accession>
<reference evidence="1" key="2">
    <citation type="journal article" date="2021" name="PeerJ">
        <title>Extensive microbial diversity within the chicken gut microbiome revealed by metagenomics and culture.</title>
        <authorList>
            <person name="Gilroy R."/>
            <person name="Ravi A."/>
            <person name="Getino M."/>
            <person name="Pursley I."/>
            <person name="Horton D.L."/>
            <person name="Alikhan N.F."/>
            <person name="Baker D."/>
            <person name="Gharbi K."/>
            <person name="Hall N."/>
            <person name="Watson M."/>
            <person name="Adriaenssens E.M."/>
            <person name="Foster-Nyarko E."/>
            <person name="Jarju S."/>
            <person name="Secka A."/>
            <person name="Antonio M."/>
            <person name="Oren A."/>
            <person name="Chaudhuri R.R."/>
            <person name="La Ragione R."/>
            <person name="Hildebrand F."/>
            <person name="Pallen M.J."/>
        </authorList>
    </citation>
    <scope>NUCLEOTIDE SEQUENCE</scope>
    <source>
        <strain evidence="1">ChiSxjej2B14-6234</strain>
    </source>
</reference>
<gene>
    <name evidence="1" type="ORF">IAB73_05460</name>
</gene>